<gene>
    <name evidence="4" type="ORF">QFZ53_001493</name>
</gene>
<proteinExistence type="predicted"/>
<accession>A0AAW8EY35</accession>
<evidence type="ECO:0000256" key="2">
    <source>
        <dbReference type="PROSITE-ProRule" id="PRU00335"/>
    </source>
</evidence>
<keyword evidence="5" id="KW-1185">Reference proteome</keyword>
<dbReference type="AlphaFoldDB" id="A0AAW8EY35"/>
<evidence type="ECO:0000259" key="3">
    <source>
        <dbReference type="PROSITE" id="PS50977"/>
    </source>
</evidence>
<evidence type="ECO:0000256" key="1">
    <source>
        <dbReference type="ARBA" id="ARBA00023125"/>
    </source>
</evidence>
<dbReference type="Proteomes" id="UP001244427">
    <property type="component" value="Unassembled WGS sequence"/>
</dbReference>
<dbReference type="GO" id="GO:0003677">
    <property type="term" value="F:DNA binding"/>
    <property type="evidence" value="ECO:0007669"/>
    <property type="project" value="UniProtKB-UniRule"/>
</dbReference>
<evidence type="ECO:0000313" key="4">
    <source>
        <dbReference type="EMBL" id="MDQ0647297.1"/>
    </source>
</evidence>
<keyword evidence="1 2" id="KW-0238">DNA-binding</keyword>
<evidence type="ECO:0000313" key="5">
    <source>
        <dbReference type="Proteomes" id="UP001244427"/>
    </source>
</evidence>
<dbReference type="InterPro" id="IPR009057">
    <property type="entry name" value="Homeodomain-like_sf"/>
</dbReference>
<sequence length="185" mass="20300">MSAIAPLQGNALRNYGKIRQAARTEFARDPYASVLSIARVAGVGASCVYRHFPVPEDMVLDVYREDVEEIGDAISRMLTRDPANTFRAWGQELAVLMSRHPRLGAICEAPSARTAANETYLALVGITRGILELASRRNHLSEKLSAEDVLMLLSATWGLESGDKRKEEEASVLQVIVELVFDVSA</sequence>
<dbReference type="Gene3D" id="1.10.357.10">
    <property type="entry name" value="Tetracycline Repressor, domain 2"/>
    <property type="match status" value="1"/>
</dbReference>
<dbReference type="SUPFAM" id="SSF46689">
    <property type="entry name" value="Homeodomain-like"/>
    <property type="match status" value="1"/>
</dbReference>
<feature type="DNA-binding region" description="H-T-H motif" evidence="2">
    <location>
        <begin position="33"/>
        <end position="52"/>
    </location>
</feature>
<name>A0AAW8EY35_9MICO</name>
<protein>
    <submittedName>
        <fullName evidence="4">AcrR family transcriptional regulator</fullName>
    </submittedName>
</protein>
<dbReference type="InterPro" id="IPR001647">
    <property type="entry name" value="HTH_TetR"/>
</dbReference>
<dbReference type="EMBL" id="JAUSXV010000001">
    <property type="protein sequence ID" value="MDQ0647297.1"/>
    <property type="molecule type" value="Genomic_DNA"/>
</dbReference>
<feature type="domain" description="HTH tetR-type" evidence="3">
    <location>
        <begin position="12"/>
        <end position="70"/>
    </location>
</feature>
<dbReference type="PROSITE" id="PS50977">
    <property type="entry name" value="HTH_TETR_2"/>
    <property type="match status" value="1"/>
</dbReference>
<reference evidence="4 5" key="1">
    <citation type="submission" date="2023-07" db="EMBL/GenBank/DDBJ databases">
        <title>Comparative genomics of wheat-associated soil bacteria to identify genetic determinants of phenazine resistance.</title>
        <authorList>
            <person name="Mouncey N."/>
        </authorList>
    </citation>
    <scope>NUCLEOTIDE SEQUENCE [LARGE SCALE GENOMIC DNA]</scope>
    <source>
        <strain evidence="4 5">W4I9-1</strain>
    </source>
</reference>
<comment type="caution">
    <text evidence="4">The sequence shown here is derived from an EMBL/GenBank/DDBJ whole genome shotgun (WGS) entry which is preliminary data.</text>
</comment>
<organism evidence="4 5">
    <name type="scientific">Microbacterium natoriense</name>
    <dbReference type="NCBI Taxonomy" id="284570"/>
    <lineage>
        <taxon>Bacteria</taxon>
        <taxon>Bacillati</taxon>
        <taxon>Actinomycetota</taxon>
        <taxon>Actinomycetes</taxon>
        <taxon>Micrococcales</taxon>
        <taxon>Microbacteriaceae</taxon>
        <taxon>Microbacterium</taxon>
    </lineage>
</organism>